<comment type="similarity">
    <text evidence="2 12">Belongs to the RNA methyltransferase RsmE family.</text>
</comment>
<feature type="domain" description="Ribosomal RNA small subunit methyltransferase E methyltransferase" evidence="13">
    <location>
        <begin position="74"/>
        <end position="233"/>
    </location>
</feature>
<dbReference type="STRING" id="391936.S7S_17865"/>
<comment type="catalytic activity">
    <reaction evidence="11 12">
        <text>uridine(1498) in 16S rRNA + S-adenosyl-L-methionine = N(3)-methyluridine(1498) in 16S rRNA + S-adenosyl-L-homocysteine + H(+)</text>
        <dbReference type="Rhea" id="RHEA:42920"/>
        <dbReference type="Rhea" id="RHEA-COMP:10283"/>
        <dbReference type="Rhea" id="RHEA-COMP:10284"/>
        <dbReference type="ChEBI" id="CHEBI:15378"/>
        <dbReference type="ChEBI" id="CHEBI:57856"/>
        <dbReference type="ChEBI" id="CHEBI:59789"/>
        <dbReference type="ChEBI" id="CHEBI:65315"/>
        <dbReference type="ChEBI" id="CHEBI:74502"/>
        <dbReference type="EC" id="2.1.1.193"/>
    </reaction>
</comment>
<dbReference type="CDD" id="cd18084">
    <property type="entry name" value="RsmE-like"/>
    <property type="match status" value="1"/>
</dbReference>
<dbReference type="InterPro" id="IPR015947">
    <property type="entry name" value="PUA-like_sf"/>
</dbReference>
<dbReference type="NCBIfam" id="TIGR00046">
    <property type="entry name" value="RsmE family RNA methyltransferase"/>
    <property type="match status" value="1"/>
</dbReference>
<accession>A0A0B4XTH9</accession>
<evidence type="ECO:0000256" key="12">
    <source>
        <dbReference type="PIRNR" id="PIRNR015601"/>
    </source>
</evidence>
<dbReference type="SUPFAM" id="SSF88697">
    <property type="entry name" value="PUA domain-like"/>
    <property type="match status" value="1"/>
</dbReference>
<dbReference type="InterPro" id="IPR046887">
    <property type="entry name" value="RsmE_PUA-like"/>
</dbReference>
<evidence type="ECO:0000259" key="14">
    <source>
        <dbReference type="Pfam" id="PF20260"/>
    </source>
</evidence>
<evidence type="ECO:0000256" key="11">
    <source>
        <dbReference type="ARBA" id="ARBA00047944"/>
    </source>
</evidence>
<dbReference type="Gene3D" id="2.40.240.20">
    <property type="entry name" value="Hypothetical PUA domain-like, domain 1"/>
    <property type="match status" value="1"/>
</dbReference>
<evidence type="ECO:0000256" key="5">
    <source>
        <dbReference type="ARBA" id="ARBA00022490"/>
    </source>
</evidence>
<keyword evidence="7 12" id="KW-0489">Methyltransferase</keyword>
<dbReference type="AlphaFoldDB" id="A0A0B4XTH9"/>
<dbReference type="RefSeq" id="WP_041026034.1">
    <property type="nucleotide sequence ID" value="NZ_CP004387.1"/>
</dbReference>
<dbReference type="PIRSF" id="PIRSF015601">
    <property type="entry name" value="MTase_slr0722"/>
    <property type="match status" value="1"/>
</dbReference>
<dbReference type="SUPFAM" id="SSF75217">
    <property type="entry name" value="alpha/beta knot"/>
    <property type="match status" value="1"/>
</dbReference>
<evidence type="ECO:0000256" key="4">
    <source>
        <dbReference type="ARBA" id="ARBA00013673"/>
    </source>
</evidence>
<dbReference type="InterPro" id="IPR046886">
    <property type="entry name" value="RsmE_MTase_dom"/>
</dbReference>
<dbReference type="Pfam" id="PF04452">
    <property type="entry name" value="Methyltrans_RNA"/>
    <property type="match status" value="1"/>
</dbReference>
<evidence type="ECO:0000256" key="8">
    <source>
        <dbReference type="ARBA" id="ARBA00022679"/>
    </source>
</evidence>
<dbReference type="EC" id="2.1.1.193" evidence="3 12"/>
<protein>
    <recommendedName>
        <fullName evidence="4 12">Ribosomal RNA small subunit methyltransferase E</fullName>
        <ecNumber evidence="3 12">2.1.1.193</ecNumber>
    </recommendedName>
</protein>
<evidence type="ECO:0000256" key="9">
    <source>
        <dbReference type="ARBA" id="ARBA00022691"/>
    </source>
</evidence>
<dbReference type="GO" id="GO:0070475">
    <property type="term" value="P:rRNA base methylation"/>
    <property type="evidence" value="ECO:0007669"/>
    <property type="project" value="TreeGrafter"/>
</dbReference>
<name>A0A0B4XTH9_9GAMM</name>
<dbReference type="GO" id="GO:0070042">
    <property type="term" value="F:rRNA (uridine-N3-)-methyltransferase activity"/>
    <property type="evidence" value="ECO:0007669"/>
    <property type="project" value="TreeGrafter"/>
</dbReference>
<evidence type="ECO:0000256" key="10">
    <source>
        <dbReference type="ARBA" id="ARBA00025699"/>
    </source>
</evidence>
<keyword evidence="5 12" id="KW-0963">Cytoplasm</keyword>
<evidence type="ECO:0000256" key="7">
    <source>
        <dbReference type="ARBA" id="ARBA00022603"/>
    </source>
</evidence>
<dbReference type="InterPro" id="IPR029026">
    <property type="entry name" value="tRNA_m1G_MTases_N"/>
</dbReference>
<dbReference type="PANTHER" id="PTHR30027">
    <property type="entry name" value="RIBOSOMAL RNA SMALL SUBUNIT METHYLTRANSFERASE E"/>
    <property type="match status" value="1"/>
</dbReference>
<keyword evidence="8 12" id="KW-0808">Transferase</keyword>
<organism evidence="15 16">
    <name type="scientific">Isoalcanivorax pacificus W11-5</name>
    <dbReference type="NCBI Taxonomy" id="391936"/>
    <lineage>
        <taxon>Bacteria</taxon>
        <taxon>Pseudomonadati</taxon>
        <taxon>Pseudomonadota</taxon>
        <taxon>Gammaproteobacteria</taxon>
        <taxon>Oceanospirillales</taxon>
        <taxon>Alcanivoracaceae</taxon>
        <taxon>Isoalcanivorax</taxon>
    </lineage>
</organism>
<dbReference type="PANTHER" id="PTHR30027:SF3">
    <property type="entry name" value="16S RRNA (URACIL(1498)-N(3))-METHYLTRANSFERASE"/>
    <property type="match status" value="1"/>
</dbReference>
<reference evidence="15 16" key="1">
    <citation type="journal article" date="2012" name="J. Bacteriol.">
        <title>Genome sequence of an alkane-degrading bacterium, Alcanivorax pacificus type strain W11-5, isolated from deep sea sediment.</title>
        <authorList>
            <person name="Lai Q."/>
            <person name="Shao Z."/>
        </authorList>
    </citation>
    <scope>NUCLEOTIDE SEQUENCE [LARGE SCALE GENOMIC DNA]</scope>
    <source>
        <strain evidence="15 16">W11-5</strain>
    </source>
</reference>
<evidence type="ECO:0000259" key="13">
    <source>
        <dbReference type="Pfam" id="PF04452"/>
    </source>
</evidence>
<dbReference type="NCBIfam" id="NF008692">
    <property type="entry name" value="PRK11713.1-5"/>
    <property type="match status" value="1"/>
</dbReference>
<evidence type="ECO:0000256" key="1">
    <source>
        <dbReference type="ARBA" id="ARBA00004496"/>
    </source>
</evidence>
<dbReference type="OrthoDB" id="9815641at2"/>
<evidence type="ECO:0000256" key="6">
    <source>
        <dbReference type="ARBA" id="ARBA00022552"/>
    </source>
</evidence>
<gene>
    <name evidence="15" type="ORF">S7S_17865</name>
</gene>
<comment type="subcellular location">
    <subcellularLocation>
        <location evidence="1 12">Cytoplasm</location>
    </subcellularLocation>
</comment>
<dbReference type="KEGG" id="apac:S7S_17865"/>
<sequence>MRRFFDPQPFSQGQQTVLGEDASHHIARVLRMQVGERLQVFNGQGGAWEAEITAISKKAVTVLTQGFDAEDRTAPLPVTVALPMIKGERMDYALQKATELGAHRFQLLTTERTDVRLDGDRQDKKLRHWQQVVVSACEQCGMNRVPTVHAPLPLTAWLPTADTTLKLIAHPGEAPLADTTLRQADSMVLLTGPEGGFSDAELYSAADHGFVAFALGNRVLRAETAPVALLAALWAKL</sequence>
<evidence type="ECO:0000313" key="16">
    <source>
        <dbReference type="Proteomes" id="UP000006764"/>
    </source>
</evidence>
<dbReference type="InterPro" id="IPR029028">
    <property type="entry name" value="Alpha/beta_knot_MTases"/>
</dbReference>
<dbReference type="Proteomes" id="UP000006764">
    <property type="component" value="Chromosome"/>
</dbReference>
<dbReference type="GO" id="GO:0005737">
    <property type="term" value="C:cytoplasm"/>
    <property type="evidence" value="ECO:0007669"/>
    <property type="project" value="UniProtKB-SubCell"/>
</dbReference>
<dbReference type="EMBL" id="CP004387">
    <property type="protein sequence ID" value="AJD49985.1"/>
    <property type="molecule type" value="Genomic_DNA"/>
</dbReference>
<keyword evidence="16" id="KW-1185">Reference proteome</keyword>
<dbReference type="InterPro" id="IPR006700">
    <property type="entry name" value="RsmE"/>
</dbReference>
<dbReference type="HOGENOM" id="CLU_067442_5_1_6"/>
<evidence type="ECO:0000256" key="3">
    <source>
        <dbReference type="ARBA" id="ARBA00012328"/>
    </source>
</evidence>
<feature type="domain" description="Ribosomal RNA small subunit methyltransferase E PUA-like" evidence="14">
    <location>
        <begin position="19"/>
        <end position="62"/>
    </location>
</feature>
<dbReference type="Pfam" id="PF20260">
    <property type="entry name" value="PUA_4"/>
    <property type="match status" value="1"/>
</dbReference>
<keyword evidence="9 12" id="KW-0949">S-adenosyl-L-methionine</keyword>
<comment type="function">
    <text evidence="10 12">Specifically methylates the N3 position of the uracil ring of uridine 1498 (m3U1498) in 16S rRNA. Acts on the fully assembled 30S ribosomal subunit.</text>
</comment>
<keyword evidence="6 12" id="KW-0698">rRNA processing</keyword>
<proteinExistence type="inferred from homology"/>
<dbReference type="Gene3D" id="3.40.1280.10">
    <property type="match status" value="1"/>
</dbReference>
<evidence type="ECO:0000313" key="15">
    <source>
        <dbReference type="EMBL" id="AJD49985.1"/>
    </source>
</evidence>
<evidence type="ECO:0000256" key="2">
    <source>
        <dbReference type="ARBA" id="ARBA00005528"/>
    </source>
</evidence>